<comment type="similarity">
    <text evidence="12">Belongs to the COX15/CtaA family. Type 2 subfamily.</text>
</comment>
<dbReference type="PANTHER" id="PTHR23289">
    <property type="entry name" value="CYTOCHROME C OXIDASE ASSEMBLY PROTEIN COX15"/>
    <property type="match status" value="1"/>
</dbReference>
<evidence type="ECO:0000256" key="9">
    <source>
        <dbReference type="ARBA" id="ARBA00023136"/>
    </source>
</evidence>
<evidence type="ECO:0000256" key="4">
    <source>
        <dbReference type="ARBA" id="ARBA00022723"/>
    </source>
</evidence>
<keyword evidence="12" id="KW-1003">Cell membrane</keyword>
<feature type="transmembrane region" description="Helical" evidence="12">
    <location>
        <begin position="280"/>
        <end position="297"/>
    </location>
</feature>
<keyword evidence="9 12" id="KW-0472">Membrane</keyword>
<evidence type="ECO:0000313" key="13">
    <source>
        <dbReference type="EMBL" id="MBS7809823.1"/>
    </source>
</evidence>
<comment type="function">
    <text evidence="12">Catalyzes the conversion of heme O to heme A by two successive hydroxylations of the methyl group at C8. The first hydroxylation forms heme I, the second hydroxylation results in an unstable dihydroxymethyl group, which spontaneously dehydrates, resulting in the formyl group of heme A.</text>
</comment>
<comment type="caution">
    <text evidence="13">The sequence shown here is derived from an EMBL/GenBank/DDBJ whole genome shotgun (WGS) entry which is preliminary data.</text>
</comment>
<comment type="subunit">
    <text evidence="12">Interacts with CtaB.</text>
</comment>
<evidence type="ECO:0000256" key="5">
    <source>
        <dbReference type="ARBA" id="ARBA00022989"/>
    </source>
</evidence>
<comment type="catalytic activity">
    <reaction evidence="11">
        <text>Fe(II)-heme o + 2 A + H2O = Fe(II)-heme a + 2 AH2</text>
        <dbReference type="Rhea" id="RHEA:63388"/>
        <dbReference type="ChEBI" id="CHEBI:13193"/>
        <dbReference type="ChEBI" id="CHEBI:15377"/>
        <dbReference type="ChEBI" id="CHEBI:17499"/>
        <dbReference type="ChEBI" id="CHEBI:60530"/>
        <dbReference type="ChEBI" id="CHEBI:61715"/>
        <dbReference type="EC" id="1.17.99.9"/>
    </reaction>
    <physiologicalReaction direction="left-to-right" evidence="11">
        <dbReference type="Rhea" id="RHEA:63389"/>
    </physiologicalReaction>
</comment>
<organism evidence="13 14">
    <name type="scientific">Roseococcus pinisoli</name>
    <dbReference type="NCBI Taxonomy" id="2835040"/>
    <lineage>
        <taxon>Bacteria</taxon>
        <taxon>Pseudomonadati</taxon>
        <taxon>Pseudomonadota</taxon>
        <taxon>Alphaproteobacteria</taxon>
        <taxon>Acetobacterales</taxon>
        <taxon>Roseomonadaceae</taxon>
        <taxon>Roseococcus</taxon>
    </lineage>
</organism>
<feature type="transmembrane region" description="Helical" evidence="12">
    <location>
        <begin position="25"/>
        <end position="46"/>
    </location>
</feature>
<dbReference type="EMBL" id="JAHCDA010000001">
    <property type="protein sequence ID" value="MBS7809823.1"/>
    <property type="molecule type" value="Genomic_DNA"/>
</dbReference>
<keyword evidence="14" id="KW-1185">Reference proteome</keyword>
<feature type="transmembrane region" description="Helical" evidence="12">
    <location>
        <begin position="140"/>
        <end position="162"/>
    </location>
</feature>
<comment type="pathway">
    <text evidence="10 12">Porphyrin-containing compound metabolism; heme A biosynthesis; heme A from heme O: step 1/1.</text>
</comment>
<keyword evidence="4 12" id="KW-0479">Metal-binding</keyword>
<comment type="subcellular location">
    <subcellularLocation>
        <location evidence="12">Cell membrane</location>
        <topology evidence="12">Multi-pass membrane protein</topology>
    </subcellularLocation>
    <subcellularLocation>
        <location evidence="2">Membrane</location>
        <topology evidence="2">Multi-pass membrane protein</topology>
    </subcellularLocation>
</comment>
<evidence type="ECO:0000256" key="2">
    <source>
        <dbReference type="ARBA" id="ARBA00004141"/>
    </source>
</evidence>
<gene>
    <name evidence="12" type="primary">ctaA</name>
    <name evidence="13" type="ORF">KHU32_02665</name>
</gene>
<evidence type="ECO:0000256" key="10">
    <source>
        <dbReference type="ARBA" id="ARBA00044501"/>
    </source>
</evidence>
<dbReference type="EC" id="1.17.99.9" evidence="12"/>
<feature type="binding site" description="axial binding residue" evidence="12">
    <location>
        <position position="278"/>
    </location>
    <ligand>
        <name>heme</name>
        <dbReference type="ChEBI" id="CHEBI:30413"/>
    </ligand>
    <ligandPart>
        <name>Fe</name>
        <dbReference type="ChEBI" id="CHEBI:18248"/>
    </ligandPart>
</feature>
<evidence type="ECO:0000256" key="1">
    <source>
        <dbReference type="ARBA" id="ARBA00001970"/>
    </source>
</evidence>
<feature type="transmembrane region" description="Helical" evidence="12">
    <location>
        <begin position="110"/>
        <end position="128"/>
    </location>
</feature>
<reference evidence="13 14" key="1">
    <citation type="submission" date="2021-05" db="EMBL/GenBank/DDBJ databases">
        <title>Roseococcus sp. XZZS9, whole genome shotgun sequencing project.</title>
        <authorList>
            <person name="Zhao G."/>
            <person name="Shen L."/>
        </authorList>
    </citation>
    <scope>NUCLEOTIDE SEQUENCE [LARGE SCALE GENOMIC DNA]</scope>
    <source>
        <strain evidence="13 14">XZZS9</strain>
    </source>
</reference>
<feature type="transmembrane region" description="Helical" evidence="12">
    <location>
        <begin position="309"/>
        <end position="331"/>
    </location>
</feature>
<keyword evidence="6 12" id="KW-0560">Oxidoreductase</keyword>
<feature type="binding site" description="axial binding residue" evidence="12">
    <location>
        <position position="339"/>
    </location>
    <ligand>
        <name>heme</name>
        <dbReference type="ChEBI" id="CHEBI:30413"/>
    </ligand>
    <ligandPart>
        <name>Fe</name>
        <dbReference type="ChEBI" id="CHEBI:18248"/>
    </ligandPart>
</feature>
<evidence type="ECO:0000256" key="6">
    <source>
        <dbReference type="ARBA" id="ARBA00023002"/>
    </source>
</evidence>
<keyword evidence="3 12" id="KW-0812">Transmembrane</keyword>
<protein>
    <recommendedName>
        <fullName evidence="12">Heme A synthase</fullName>
        <shortName evidence="12">HAS</shortName>
        <ecNumber evidence="12">1.17.99.9</ecNumber>
    </recommendedName>
    <alternativeName>
        <fullName evidence="12">Cytochrome aa3-controlling protein</fullName>
    </alternativeName>
</protein>
<dbReference type="InterPro" id="IPR023754">
    <property type="entry name" value="HemeA_Synthase_type2"/>
</dbReference>
<evidence type="ECO:0000256" key="3">
    <source>
        <dbReference type="ARBA" id="ARBA00022692"/>
    </source>
</evidence>
<evidence type="ECO:0000256" key="12">
    <source>
        <dbReference type="HAMAP-Rule" id="MF_01665"/>
    </source>
</evidence>
<keyword evidence="8 12" id="KW-0350">Heme biosynthesis</keyword>
<feature type="transmembrane region" description="Helical" evidence="12">
    <location>
        <begin position="174"/>
        <end position="196"/>
    </location>
</feature>
<keyword evidence="5 12" id="KW-1133">Transmembrane helix</keyword>
<evidence type="ECO:0000256" key="11">
    <source>
        <dbReference type="ARBA" id="ARBA00048044"/>
    </source>
</evidence>
<feature type="transmembrane region" description="Helical" evidence="12">
    <location>
        <begin position="216"/>
        <end position="240"/>
    </location>
</feature>
<dbReference type="Pfam" id="PF02628">
    <property type="entry name" value="COX15-CtaA"/>
    <property type="match status" value="1"/>
</dbReference>
<feature type="transmembrane region" description="Helical" evidence="12">
    <location>
        <begin position="337"/>
        <end position="357"/>
    </location>
</feature>
<accession>A0ABS5QB77</accession>
<dbReference type="HAMAP" id="MF_01665">
    <property type="entry name" value="HemeA_synth_type2"/>
    <property type="match status" value="1"/>
</dbReference>
<keyword evidence="7 12" id="KW-0408">Iron</keyword>
<dbReference type="Proteomes" id="UP000766336">
    <property type="component" value="Unassembled WGS sequence"/>
</dbReference>
<dbReference type="PANTHER" id="PTHR23289:SF2">
    <property type="entry name" value="CYTOCHROME C OXIDASE ASSEMBLY PROTEIN COX15 HOMOLOG"/>
    <property type="match status" value="1"/>
</dbReference>
<dbReference type="InterPro" id="IPR003780">
    <property type="entry name" value="COX15/CtaA_fam"/>
</dbReference>
<dbReference type="RefSeq" id="WP_213668486.1">
    <property type="nucleotide sequence ID" value="NZ_JAHCDA010000001.1"/>
</dbReference>
<evidence type="ECO:0000256" key="7">
    <source>
        <dbReference type="ARBA" id="ARBA00023004"/>
    </source>
</evidence>
<evidence type="ECO:0000256" key="8">
    <source>
        <dbReference type="ARBA" id="ARBA00023133"/>
    </source>
</evidence>
<comment type="cofactor">
    <cofactor evidence="1 12">
        <name>heme b</name>
        <dbReference type="ChEBI" id="CHEBI:60344"/>
    </cofactor>
</comment>
<name>A0ABS5QB77_9PROT</name>
<proteinExistence type="inferred from homology"/>
<sequence>MPLDVRRHSPASPAVRAEETSSRAVAYWLLAVAAAIWVMIALGGATRLTGSGLSIMEWAPVAGMLPPLSEAEWQRLFNLYRTIPQYELVNAGFGIEGFKRIFWLEWIHRFWGRLLGFAYLLPFLWFWWRGQIPRGLMPRLGLLFVLGGMQGAIGWFMVASGFEADRTTVSPYRLVIHLGMAFLLFAAIVWTALDLLRGRPAVGAAGPATGKVRRQVLAAFWLAALTMLAGGFVAGIRAGFTYNTFPLMDGRLVPAGYLDLDPLWRNLTANIAAVQFNHRLVATLTALAMVGATIAAWRRLPDGFARRAVFVMAGAVAAQYALGIATLLSVVPPALGTAHQALAVGVLAAGLCAWHALREPAP</sequence>
<evidence type="ECO:0000313" key="14">
    <source>
        <dbReference type="Proteomes" id="UP000766336"/>
    </source>
</evidence>